<sequence length="149" mass="16916">MFPRGKEFLKLSLRNSNLLRSKSKSVNVGITLQQEKEGKHKSNQHIERNNEEDVTMEAHPRSQTSDLIKLNRAHMNQTYHHSTSQKFGKGGQGKGGAERRIQWILVDFEEEGVAVGRNGWCRWKEEEKLGGGAYQGQSDWSRIKGAIGL</sequence>
<keyword evidence="3" id="KW-1185">Reference proteome</keyword>
<evidence type="ECO:0000256" key="1">
    <source>
        <dbReference type="SAM" id="MobiDB-lite"/>
    </source>
</evidence>
<comment type="caution">
    <text evidence="2">The sequence shown here is derived from an EMBL/GenBank/DDBJ whole genome shotgun (WGS) entry which is preliminary data.</text>
</comment>
<feature type="region of interest" description="Disordered" evidence="1">
    <location>
        <begin position="35"/>
        <end position="63"/>
    </location>
</feature>
<name>A0AAV0B4D6_PHAPC</name>
<accession>A0AAV0B4D6</accession>
<reference evidence="2" key="1">
    <citation type="submission" date="2022-06" db="EMBL/GenBank/DDBJ databases">
        <authorList>
            <consortium name="SYNGENTA / RWTH Aachen University"/>
        </authorList>
    </citation>
    <scope>NUCLEOTIDE SEQUENCE</scope>
</reference>
<dbReference type="EMBL" id="CALTRL010003680">
    <property type="protein sequence ID" value="CAH7681696.1"/>
    <property type="molecule type" value="Genomic_DNA"/>
</dbReference>
<dbReference type="Proteomes" id="UP001153365">
    <property type="component" value="Unassembled WGS sequence"/>
</dbReference>
<organism evidence="2 3">
    <name type="scientific">Phakopsora pachyrhizi</name>
    <name type="common">Asian soybean rust disease fungus</name>
    <dbReference type="NCBI Taxonomy" id="170000"/>
    <lineage>
        <taxon>Eukaryota</taxon>
        <taxon>Fungi</taxon>
        <taxon>Dikarya</taxon>
        <taxon>Basidiomycota</taxon>
        <taxon>Pucciniomycotina</taxon>
        <taxon>Pucciniomycetes</taxon>
        <taxon>Pucciniales</taxon>
        <taxon>Phakopsoraceae</taxon>
        <taxon>Phakopsora</taxon>
    </lineage>
</organism>
<proteinExistence type="predicted"/>
<gene>
    <name evidence="2" type="ORF">PPACK8108_LOCUS14336</name>
</gene>
<dbReference type="AlphaFoldDB" id="A0AAV0B4D6"/>
<feature type="compositionally biased region" description="Basic and acidic residues" evidence="1">
    <location>
        <begin position="35"/>
        <end position="60"/>
    </location>
</feature>
<evidence type="ECO:0000313" key="2">
    <source>
        <dbReference type="EMBL" id="CAH7681696.1"/>
    </source>
</evidence>
<protein>
    <submittedName>
        <fullName evidence="2">Uncharacterized protein</fullName>
    </submittedName>
</protein>
<evidence type="ECO:0000313" key="3">
    <source>
        <dbReference type="Proteomes" id="UP001153365"/>
    </source>
</evidence>